<dbReference type="Proteomes" id="UP000255233">
    <property type="component" value="Unassembled WGS sequence"/>
</dbReference>
<dbReference type="PIRSF" id="PIRSF006483">
    <property type="entry name" value="Membrane_protein_YitT"/>
    <property type="match status" value="1"/>
</dbReference>
<evidence type="ECO:0000256" key="6">
    <source>
        <dbReference type="SAM" id="Phobius"/>
    </source>
</evidence>
<reference evidence="8 9" key="1">
    <citation type="submission" date="2018-06" db="EMBL/GenBank/DDBJ databases">
        <authorList>
            <consortium name="Pathogen Informatics"/>
            <person name="Doyle S."/>
        </authorList>
    </citation>
    <scope>NUCLEOTIDE SEQUENCE [LARGE SCALE GENOMIC DNA]</scope>
    <source>
        <strain evidence="8 9">NCTC11190</strain>
    </source>
</reference>
<dbReference type="OrthoDB" id="1114876at2"/>
<evidence type="ECO:0000256" key="4">
    <source>
        <dbReference type="ARBA" id="ARBA00022989"/>
    </source>
</evidence>
<name>A0A379MW22_9BACT</name>
<evidence type="ECO:0000256" key="1">
    <source>
        <dbReference type="ARBA" id="ARBA00004651"/>
    </source>
</evidence>
<evidence type="ECO:0000259" key="7">
    <source>
        <dbReference type="Pfam" id="PF10035"/>
    </source>
</evidence>
<accession>A0A379MW22</accession>
<proteinExistence type="predicted"/>
<feature type="transmembrane region" description="Helical" evidence="6">
    <location>
        <begin position="195"/>
        <end position="213"/>
    </location>
</feature>
<feature type="transmembrane region" description="Helical" evidence="6">
    <location>
        <begin position="72"/>
        <end position="91"/>
    </location>
</feature>
<keyword evidence="9" id="KW-1185">Reference proteome</keyword>
<dbReference type="InterPro" id="IPR019264">
    <property type="entry name" value="DUF2179"/>
</dbReference>
<dbReference type="Pfam" id="PF02588">
    <property type="entry name" value="YitT_membrane"/>
    <property type="match status" value="1"/>
</dbReference>
<feature type="transmembrane region" description="Helical" evidence="6">
    <location>
        <begin position="170"/>
        <end position="189"/>
    </location>
</feature>
<organism evidence="8 9">
    <name type="scientific">Rikenella microfusus</name>
    <dbReference type="NCBI Taxonomy" id="28139"/>
    <lineage>
        <taxon>Bacteria</taxon>
        <taxon>Pseudomonadati</taxon>
        <taxon>Bacteroidota</taxon>
        <taxon>Bacteroidia</taxon>
        <taxon>Bacteroidales</taxon>
        <taxon>Rikenellaceae</taxon>
        <taxon>Rikenella</taxon>
    </lineage>
</organism>
<comment type="subcellular location">
    <subcellularLocation>
        <location evidence="1">Cell membrane</location>
        <topology evidence="1">Multi-pass membrane protein</topology>
    </subcellularLocation>
</comment>
<gene>
    <name evidence="8" type="ORF">NCTC11190_02315</name>
</gene>
<protein>
    <submittedName>
        <fullName evidence="8">Uncharacterized BCR, YitT family COG1284</fullName>
    </submittedName>
</protein>
<feature type="transmembrane region" description="Helical" evidence="6">
    <location>
        <begin position="128"/>
        <end position="149"/>
    </location>
</feature>
<dbReference type="RefSeq" id="WP_037291711.1">
    <property type="nucleotide sequence ID" value="NZ_CALVFX010000012.1"/>
</dbReference>
<feature type="transmembrane region" description="Helical" evidence="6">
    <location>
        <begin position="20"/>
        <end position="40"/>
    </location>
</feature>
<dbReference type="InterPro" id="IPR051461">
    <property type="entry name" value="UPF0750_membrane"/>
</dbReference>
<dbReference type="AlphaFoldDB" id="A0A379MW22"/>
<dbReference type="InterPro" id="IPR015867">
    <property type="entry name" value="N-reg_PII/ATP_PRibTrfase_C"/>
</dbReference>
<dbReference type="PANTHER" id="PTHR33545:SF5">
    <property type="entry name" value="UPF0750 MEMBRANE PROTEIN YITT"/>
    <property type="match status" value="1"/>
</dbReference>
<keyword evidence="2" id="KW-1003">Cell membrane</keyword>
<dbReference type="InterPro" id="IPR003740">
    <property type="entry name" value="YitT"/>
</dbReference>
<keyword evidence="3 6" id="KW-0812">Transmembrane</keyword>
<dbReference type="GO" id="GO:0005886">
    <property type="term" value="C:plasma membrane"/>
    <property type="evidence" value="ECO:0007669"/>
    <property type="project" value="UniProtKB-SubCell"/>
</dbReference>
<sequence>MKTLSKPKLSMRDIGREIRAYIVISLGMLIYSFGWTALLIPAKVVGGGTGGIGTIVYYATSDAAGQGGIPVGVTYLLANIILLAFGFWVLGPRFGAKTIYAILFNSLSLTVMQEAFPPDLMGLAADKLLSAILGGGLAGVGIGMCFSVGGSSGGTDIIAMIINKYRNVSLGKLIMLIDVVIVGSSYVVFRDLPSVVYGYVTLFTCGTVIDMVLSGSKSSSQIMVFSPKYEEIAERVIHEVNRGVTILDATGWYSKTPQKVALIICRRGEAASIYRIIKEIDPKAFITQASVMGVFGEGFDVLKTK</sequence>
<feature type="transmembrane region" description="Helical" evidence="6">
    <location>
        <begin position="98"/>
        <end position="116"/>
    </location>
</feature>
<dbReference type="CDD" id="cd16380">
    <property type="entry name" value="YitT_C"/>
    <property type="match status" value="1"/>
</dbReference>
<dbReference type="PANTHER" id="PTHR33545">
    <property type="entry name" value="UPF0750 MEMBRANE PROTEIN YITT-RELATED"/>
    <property type="match status" value="1"/>
</dbReference>
<evidence type="ECO:0000256" key="2">
    <source>
        <dbReference type="ARBA" id="ARBA00022475"/>
    </source>
</evidence>
<dbReference type="STRING" id="880526.GCA_000427365_01505"/>
<evidence type="ECO:0000256" key="5">
    <source>
        <dbReference type="ARBA" id="ARBA00023136"/>
    </source>
</evidence>
<evidence type="ECO:0000256" key="3">
    <source>
        <dbReference type="ARBA" id="ARBA00022692"/>
    </source>
</evidence>
<dbReference type="Pfam" id="PF10035">
    <property type="entry name" value="DUF2179"/>
    <property type="match status" value="1"/>
</dbReference>
<evidence type="ECO:0000313" key="9">
    <source>
        <dbReference type="Proteomes" id="UP000255233"/>
    </source>
</evidence>
<dbReference type="EMBL" id="UGVL01000001">
    <property type="protein sequence ID" value="SUE35070.1"/>
    <property type="molecule type" value="Genomic_DNA"/>
</dbReference>
<keyword evidence="5 6" id="KW-0472">Membrane</keyword>
<keyword evidence="4 6" id="KW-1133">Transmembrane helix</keyword>
<evidence type="ECO:0000313" key="8">
    <source>
        <dbReference type="EMBL" id="SUE35070.1"/>
    </source>
</evidence>
<dbReference type="Gene3D" id="3.30.70.120">
    <property type="match status" value="1"/>
</dbReference>
<feature type="domain" description="DUF2179" evidence="7">
    <location>
        <begin position="242"/>
        <end position="296"/>
    </location>
</feature>